<dbReference type="Proteomes" id="UP000299102">
    <property type="component" value="Unassembled WGS sequence"/>
</dbReference>
<evidence type="ECO:0000313" key="2">
    <source>
        <dbReference type="EMBL" id="GBP28931.1"/>
    </source>
</evidence>
<name>A0A4C1UR49_EUMVA</name>
<feature type="region of interest" description="Disordered" evidence="1">
    <location>
        <begin position="1"/>
        <end position="22"/>
    </location>
</feature>
<keyword evidence="3" id="KW-1185">Reference proteome</keyword>
<dbReference type="AlphaFoldDB" id="A0A4C1UR49"/>
<comment type="caution">
    <text evidence="2">The sequence shown here is derived from an EMBL/GenBank/DDBJ whole genome shotgun (WGS) entry which is preliminary data.</text>
</comment>
<accession>A0A4C1UR49</accession>
<dbReference type="EMBL" id="BGZK01000213">
    <property type="protein sequence ID" value="GBP28931.1"/>
    <property type="molecule type" value="Genomic_DNA"/>
</dbReference>
<reference evidence="2 3" key="1">
    <citation type="journal article" date="2019" name="Commun. Biol.">
        <title>The bagworm genome reveals a unique fibroin gene that provides high tensile strength.</title>
        <authorList>
            <person name="Kono N."/>
            <person name="Nakamura H."/>
            <person name="Ohtoshi R."/>
            <person name="Tomita M."/>
            <person name="Numata K."/>
            <person name="Arakawa K."/>
        </authorList>
    </citation>
    <scope>NUCLEOTIDE SEQUENCE [LARGE SCALE GENOMIC DNA]</scope>
</reference>
<evidence type="ECO:0000313" key="3">
    <source>
        <dbReference type="Proteomes" id="UP000299102"/>
    </source>
</evidence>
<sequence length="93" mass="11139">MYRYREGNEKGSHERAPPANSSFRRDARYKLYGSAKLGPCEKMNRRRVRFRPFYHLFVTIHRWRSSILNRLVSGVFVQWAMFLDIKTSGKVKK</sequence>
<feature type="compositionally biased region" description="Basic and acidic residues" evidence="1">
    <location>
        <begin position="1"/>
        <end position="16"/>
    </location>
</feature>
<gene>
    <name evidence="2" type="ORF">EVAR_93576_1</name>
</gene>
<proteinExistence type="predicted"/>
<protein>
    <submittedName>
        <fullName evidence="2">Uncharacterized protein</fullName>
    </submittedName>
</protein>
<organism evidence="2 3">
    <name type="scientific">Eumeta variegata</name>
    <name type="common">Bagworm moth</name>
    <name type="synonym">Eumeta japonica</name>
    <dbReference type="NCBI Taxonomy" id="151549"/>
    <lineage>
        <taxon>Eukaryota</taxon>
        <taxon>Metazoa</taxon>
        <taxon>Ecdysozoa</taxon>
        <taxon>Arthropoda</taxon>
        <taxon>Hexapoda</taxon>
        <taxon>Insecta</taxon>
        <taxon>Pterygota</taxon>
        <taxon>Neoptera</taxon>
        <taxon>Endopterygota</taxon>
        <taxon>Lepidoptera</taxon>
        <taxon>Glossata</taxon>
        <taxon>Ditrysia</taxon>
        <taxon>Tineoidea</taxon>
        <taxon>Psychidae</taxon>
        <taxon>Oiketicinae</taxon>
        <taxon>Eumeta</taxon>
    </lineage>
</organism>
<evidence type="ECO:0000256" key="1">
    <source>
        <dbReference type="SAM" id="MobiDB-lite"/>
    </source>
</evidence>